<keyword evidence="3" id="KW-0249">Electron transport</keyword>
<dbReference type="Gene3D" id="2.60.40.420">
    <property type="entry name" value="Cupredoxins - blue copper proteins"/>
    <property type="match status" value="1"/>
</dbReference>
<feature type="transmembrane region" description="Helical" evidence="5">
    <location>
        <begin position="6"/>
        <end position="24"/>
    </location>
</feature>
<evidence type="ECO:0000256" key="4">
    <source>
        <dbReference type="ARBA" id="ARBA00023008"/>
    </source>
</evidence>
<dbReference type="InterPro" id="IPR028871">
    <property type="entry name" value="BlueCu_1_BS"/>
</dbReference>
<dbReference type="SUPFAM" id="SSF49503">
    <property type="entry name" value="Cupredoxins"/>
    <property type="match status" value="1"/>
</dbReference>
<feature type="transmembrane region" description="Helical" evidence="5">
    <location>
        <begin position="120"/>
        <end position="138"/>
    </location>
</feature>
<dbReference type="PANTHER" id="PTHR38439:SF3">
    <property type="entry name" value="COPPER-RESISTANT CUPROPROTEIN COPI"/>
    <property type="match status" value="1"/>
</dbReference>
<keyword evidence="1" id="KW-0813">Transport</keyword>
<evidence type="ECO:0000256" key="5">
    <source>
        <dbReference type="SAM" id="Phobius"/>
    </source>
</evidence>
<comment type="caution">
    <text evidence="7">The sequence shown here is derived from an EMBL/GenBank/DDBJ whole genome shotgun (WGS) entry which is preliminary data.</text>
</comment>
<reference evidence="7 8" key="1">
    <citation type="submission" date="2018-12" db="EMBL/GenBank/DDBJ databases">
        <title>Bacillus chawlae sp. nov., Bacillus glennii sp. nov., and Bacillus saganii sp. nov. Isolated from the Vehicle Assembly Building at Kennedy Space Center where the Viking Spacecraft were Assembled.</title>
        <authorList>
            <person name="Seuylemezian A."/>
            <person name="Vaishampayan P."/>
        </authorList>
    </citation>
    <scope>NUCLEOTIDE SEQUENCE [LARGE SCALE GENOMIC DNA]</scope>
    <source>
        <strain evidence="7 8">L5</strain>
    </source>
</reference>
<protein>
    <recommendedName>
        <fullName evidence="6">Blue (type 1) copper domain-containing protein</fullName>
    </recommendedName>
</protein>
<dbReference type="OrthoDB" id="9816061at2"/>
<evidence type="ECO:0000259" key="6">
    <source>
        <dbReference type="Pfam" id="PF00127"/>
    </source>
</evidence>
<evidence type="ECO:0000256" key="3">
    <source>
        <dbReference type="ARBA" id="ARBA00022982"/>
    </source>
</evidence>
<dbReference type="GO" id="GO:0009055">
    <property type="term" value="F:electron transfer activity"/>
    <property type="evidence" value="ECO:0007669"/>
    <property type="project" value="InterPro"/>
</dbReference>
<dbReference type="PROSITE" id="PS00079">
    <property type="entry name" value="MULTICOPPER_OXIDASE1"/>
    <property type="match status" value="1"/>
</dbReference>
<evidence type="ECO:0000256" key="2">
    <source>
        <dbReference type="ARBA" id="ARBA00022723"/>
    </source>
</evidence>
<keyword evidence="5" id="KW-0812">Transmembrane</keyword>
<dbReference type="InterPro" id="IPR008972">
    <property type="entry name" value="Cupredoxin"/>
</dbReference>
<dbReference type="InterPro" id="IPR050845">
    <property type="entry name" value="Cu-binding_ET"/>
</dbReference>
<dbReference type="EMBL" id="RYZZ01000003">
    <property type="protein sequence ID" value="RUQ32042.1"/>
    <property type="molecule type" value="Genomic_DNA"/>
</dbReference>
<accession>A0A433HUQ2</accession>
<dbReference type="InterPro" id="IPR033138">
    <property type="entry name" value="Cu_oxidase_CS"/>
</dbReference>
<dbReference type="Proteomes" id="UP000267430">
    <property type="component" value="Unassembled WGS sequence"/>
</dbReference>
<keyword evidence="5" id="KW-1133">Transmembrane helix</keyword>
<organism evidence="7 8">
    <name type="scientific">Peribacillus cavernae</name>
    <dbReference type="NCBI Taxonomy" id="1674310"/>
    <lineage>
        <taxon>Bacteria</taxon>
        <taxon>Bacillati</taxon>
        <taxon>Bacillota</taxon>
        <taxon>Bacilli</taxon>
        <taxon>Bacillales</taxon>
        <taxon>Bacillaceae</taxon>
        <taxon>Peribacillus</taxon>
    </lineage>
</organism>
<feature type="transmembrane region" description="Helical" evidence="5">
    <location>
        <begin position="64"/>
        <end position="87"/>
    </location>
</feature>
<dbReference type="AlphaFoldDB" id="A0A433HUQ2"/>
<keyword evidence="4" id="KW-0186">Copper</keyword>
<evidence type="ECO:0000313" key="8">
    <source>
        <dbReference type="Proteomes" id="UP000267430"/>
    </source>
</evidence>
<proteinExistence type="predicted"/>
<dbReference type="Pfam" id="PF00127">
    <property type="entry name" value="Copper-bind"/>
    <property type="match status" value="1"/>
</dbReference>
<feature type="transmembrane region" description="Helical" evidence="5">
    <location>
        <begin position="36"/>
        <end position="58"/>
    </location>
</feature>
<dbReference type="InterPro" id="IPR000923">
    <property type="entry name" value="BlueCu_1"/>
</dbReference>
<keyword evidence="2" id="KW-0479">Metal-binding</keyword>
<evidence type="ECO:0000256" key="1">
    <source>
        <dbReference type="ARBA" id="ARBA00022448"/>
    </source>
</evidence>
<dbReference type="CDD" id="cd00920">
    <property type="entry name" value="Cupredoxin"/>
    <property type="match status" value="1"/>
</dbReference>
<dbReference type="PANTHER" id="PTHR38439">
    <property type="entry name" value="AURACYANIN-B"/>
    <property type="match status" value="1"/>
</dbReference>
<name>A0A433HUQ2_9BACI</name>
<dbReference type="PROSITE" id="PS00196">
    <property type="entry name" value="COPPER_BLUE"/>
    <property type="match status" value="1"/>
</dbReference>
<keyword evidence="5" id="KW-0472">Membrane</keyword>
<keyword evidence="8" id="KW-1185">Reference proteome</keyword>
<gene>
    <name evidence="7" type="ORF">ELQ35_02290</name>
</gene>
<feature type="domain" description="Blue (type 1) copper" evidence="6">
    <location>
        <begin position="210"/>
        <end position="307"/>
    </location>
</feature>
<dbReference type="GO" id="GO:0005507">
    <property type="term" value="F:copper ion binding"/>
    <property type="evidence" value="ECO:0007669"/>
    <property type="project" value="InterPro"/>
</dbReference>
<evidence type="ECO:0000313" key="7">
    <source>
        <dbReference type="EMBL" id="RUQ32042.1"/>
    </source>
</evidence>
<dbReference type="RefSeq" id="WP_126863242.1">
    <property type="nucleotide sequence ID" value="NZ_JAUSTX010000013.1"/>
</dbReference>
<sequence>MSPSLLFILGISIVSLLVMFICIVKWRNHLTLMSGMMISMATGMTSGILGGITIGYYFSGNLFMSTILGSLTGITIGFLTGIPLGLLPVLDGMLSGLMAGMMGAMLGDMIPVAYSEALFKVFFIIYMAVHFIVLYLLFSEVEVKEKKGHLIINLFKNPKFAGGSLIILGFTMDQIDAPKPAMPSSEQHSHSNNNEMINSGQVVKDSSILRITAKDFAYTPENIKMKSGVLYTMVLSNTGADEHDINVVNLNDISRQGNDDSQALFHLHAKAGEEAKAEIKLEKSGEYYFYCTIPGHKEAGMVGNLAVS</sequence>